<comment type="caution">
    <text evidence="1">The sequence shown here is derived from an EMBL/GenBank/DDBJ whole genome shotgun (WGS) entry which is preliminary data.</text>
</comment>
<reference evidence="1" key="2">
    <citation type="submission" date="2020-09" db="EMBL/GenBank/DDBJ databases">
        <authorList>
            <person name="Sun Q."/>
            <person name="Kim S."/>
        </authorList>
    </citation>
    <scope>NUCLEOTIDE SEQUENCE</scope>
    <source>
        <strain evidence="1">KCTC 42590</strain>
    </source>
</reference>
<dbReference type="AlphaFoldDB" id="A0A919AZ31"/>
<evidence type="ECO:0000313" key="2">
    <source>
        <dbReference type="Proteomes" id="UP000630923"/>
    </source>
</evidence>
<reference evidence="1" key="1">
    <citation type="journal article" date="2014" name="Int. J. Syst. Evol. Microbiol.">
        <title>Complete genome sequence of Corynebacterium casei LMG S-19264T (=DSM 44701T), isolated from a smear-ripened cheese.</title>
        <authorList>
            <consortium name="US DOE Joint Genome Institute (JGI-PGF)"/>
            <person name="Walter F."/>
            <person name="Albersmeier A."/>
            <person name="Kalinowski J."/>
            <person name="Ruckert C."/>
        </authorList>
    </citation>
    <scope>NUCLEOTIDE SEQUENCE</scope>
    <source>
        <strain evidence="1">KCTC 42590</strain>
    </source>
</reference>
<dbReference type="Gene3D" id="1.20.120.160">
    <property type="entry name" value="HPT domain"/>
    <property type="match status" value="1"/>
</dbReference>
<keyword evidence="2" id="KW-1185">Reference proteome</keyword>
<dbReference type="SUPFAM" id="SSF47226">
    <property type="entry name" value="Histidine-containing phosphotransfer domain, HPT domain"/>
    <property type="match status" value="1"/>
</dbReference>
<evidence type="ECO:0008006" key="3">
    <source>
        <dbReference type="Google" id="ProtNLM"/>
    </source>
</evidence>
<gene>
    <name evidence="1" type="ORF">GCM10017044_26110</name>
</gene>
<proteinExistence type="predicted"/>
<dbReference type="RefSeq" id="WP_191253654.1">
    <property type="nucleotide sequence ID" value="NZ_BNCI01000002.1"/>
</dbReference>
<sequence length="168" mass="18363">MAKKSNAPVIVRFYRFKNRLRDKTAGLSAGGASISVEALEAASQALEKMSEDYPDWVSGLIAKLQEQHGRCVDTPENRKDFFEEINHIAHDMKGQGGTFGYPLITAFSDSLYDFTTTKSGITDNMIEVVKAHIDAMKAVIRGRVSGDGGEVGATLTRTLNEAIAKYDT</sequence>
<dbReference type="EMBL" id="BNCI01000002">
    <property type="protein sequence ID" value="GHF29615.1"/>
    <property type="molecule type" value="Genomic_DNA"/>
</dbReference>
<name>A0A919AZ31_9PROT</name>
<evidence type="ECO:0000313" key="1">
    <source>
        <dbReference type="EMBL" id="GHF29615.1"/>
    </source>
</evidence>
<organism evidence="1 2">
    <name type="scientific">Kordiimonas sediminis</name>
    <dbReference type="NCBI Taxonomy" id="1735581"/>
    <lineage>
        <taxon>Bacteria</taxon>
        <taxon>Pseudomonadati</taxon>
        <taxon>Pseudomonadota</taxon>
        <taxon>Alphaproteobacteria</taxon>
        <taxon>Kordiimonadales</taxon>
        <taxon>Kordiimonadaceae</taxon>
        <taxon>Kordiimonas</taxon>
    </lineage>
</organism>
<accession>A0A919AZ31</accession>
<dbReference type="Proteomes" id="UP000630923">
    <property type="component" value="Unassembled WGS sequence"/>
</dbReference>
<protein>
    <recommendedName>
        <fullName evidence="3">HPt domain-containing protein</fullName>
    </recommendedName>
</protein>
<dbReference type="GO" id="GO:0000160">
    <property type="term" value="P:phosphorelay signal transduction system"/>
    <property type="evidence" value="ECO:0007669"/>
    <property type="project" value="InterPro"/>
</dbReference>
<dbReference type="InterPro" id="IPR036641">
    <property type="entry name" value="HPT_dom_sf"/>
</dbReference>